<evidence type="ECO:0000256" key="7">
    <source>
        <dbReference type="PROSITE-ProRule" id="PRU00121"/>
    </source>
</evidence>
<dbReference type="GO" id="GO:0005615">
    <property type="term" value="C:extracellular space"/>
    <property type="evidence" value="ECO:0007669"/>
    <property type="project" value="TreeGrafter"/>
</dbReference>
<feature type="domain" description="Kringle" evidence="9">
    <location>
        <begin position="366"/>
        <end position="444"/>
    </location>
</feature>
<dbReference type="SMART" id="SM00473">
    <property type="entry name" value="PAN_AP"/>
    <property type="match status" value="1"/>
</dbReference>
<dbReference type="FunFam" id="2.40.20.10:FF:000011">
    <property type="entry name" value="Plasminogen"/>
    <property type="match status" value="1"/>
</dbReference>
<dbReference type="OMA" id="TKNGVAC"/>
<keyword evidence="2 7" id="KW-0420">Kringle</keyword>
<evidence type="ECO:0000256" key="4">
    <source>
        <dbReference type="ARBA" id="ARBA00022737"/>
    </source>
</evidence>
<dbReference type="FunFam" id="2.40.20.10:FF:000025">
    <property type="entry name" value="Plasminogen"/>
    <property type="match status" value="1"/>
</dbReference>
<dbReference type="CDD" id="cd01099">
    <property type="entry name" value="PAN_AP_HGF"/>
    <property type="match status" value="1"/>
</dbReference>
<dbReference type="AlphaFoldDB" id="A0A401S8F4"/>
<name>A0A401S8F4_CHIPU</name>
<dbReference type="EMBL" id="BEZZ01000133">
    <property type="protein sequence ID" value="GCC26663.1"/>
    <property type="molecule type" value="Genomic_DNA"/>
</dbReference>
<dbReference type="Gene3D" id="2.40.10.10">
    <property type="entry name" value="Trypsin-like serine proteases"/>
    <property type="match status" value="2"/>
</dbReference>
<feature type="domain" description="Kringle" evidence="9">
    <location>
        <begin position="465"/>
        <end position="546"/>
    </location>
</feature>
<keyword evidence="13" id="KW-1185">Reference proteome</keyword>
<keyword evidence="4" id="KW-0677">Repeat</keyword>
<protein>
    <recommendedName>
        <fullName evidence="14">Plasminogen</fullName>
    </recommendedName>
</protein>
<dbReference type="InterPro" id="IPR024174">
    <property type="entry name" value="HGF/MST1"/>
</dbReference>
<dbReference type="PRINTS" id="PR00018">
    <property type="entry name" value="KRINGLE"/>
</dbReference>
<evidence type="ECO:0000313" key="12">
    <source>
        <dbReference type="EMBL" id="GCC26663.1"/>
    </source>
</evidence>
<dbReference type="PROSITE" id="PS50070">
    <property type="entry name" value="KRINGLE_2"/>
    <property type="match status" value="5"/>
</dbReference>
<feature type="disulfide bond" evidence="7">
    <location>
        <begin position="295"/>
        <end position="334"/>
    </location>
</feature>
<dbReference type="Gene3D" id="3.50.4.10">
    <property type="entry name" value="Hepatocyte Growth Factor"/>
    <property type="match status" value="1"/>
</dbReference>
<dbReference type="InterPro" id="IPR000001">
    <property type="entry name" value="Kringle"/>
</dbReference>
<evidence type="ECO:0000256" key="1">
    <source>
        <dbReference type="ARBA" id="ARBA00022542"/>
    </source>
</evidence>
<feature type="domain" description="Kringle" evidence="9">
    <location>
        <begin position="101"/>
        <end position="180"/>
    </location>
</feature>
<dbReference type="SUPFAM" id="SSF57440">
    <property type="entry name" value="Kringle-like"/>
    <property type="match status" value="5"/>
</dbReference>
<comment type="similarity">
    <text evidence="6">Belongs to the peptidase S1 family. Plasminogen subfamily.</text>
</comment>
<dbReference type="InterPro" id="IPR038178">
    <property type="entry name" value="Kringle_sf"/>
</dbReference>
<dbReference type="GO" id="GO:0006508">
    <property type="term" value="P:proteolysis"/>
    <property type="evidence" value="ECO:0007669"/>
    <property type="project" value="InterPro"/>
</dbReference>
<evidence type="ECO:0000256" key="5">
    <source>
        <dbReference type="ARBA" id="ARBA00023157"/>
    </source>
</evidence>
<dbReference type="CDD" id="cd00108">
    <property type="entry name" value="KR"/>
    <property type="match status" value="5"/>
</dbReference>
<feature type="domain" description="Peptidase S1" evidence="10">
    <location>
        <begin position="511"/>
        <end position="698"/>
    </location>
</feature>
<feature type="chain" id="PRO_5019049136" description="Plasminogen" evidence="8">
    <location>
        <begin position="19"/>
        <end position="716"/>
    </location>
</feature>
<feature type="disulfide bond" evidence="7">
    <location>
        <begin position="416"/>
        <end position="439"/>
    </location>
</feature>
<evidence type="ECO:0008006" key="14">
    <source>
        <dbReference type="Google" id="ProtNLM"/>
    </source>
</evidence>
<feature type="disulfide bond" evidence="7">
    <location>
        <begin position="367"/>
        <end position="444"/>
    </location>
</feature>
<dbReference type="Pfam" id="PF00089">
    <property type="entry name" value="Trypsin"/>
    <property type="match status" value="1"/>
</dbReference>
<feature type="disulfide bond" evidence="7">
    <location>
        <begin position="184"/>
        <end position="261"/>
    </location>
</feature>
<evidence type="ECO:0000256" key="2">
    <source>
        <dbReference type="ARBA" id="ARBA00022572"/>
    </source>
</evidence>
<feature type="disulfide bond" evidence="7">
    <location>
        <begin position="233"/>
        <end position="256"/>
    </location>
</feature>
<dbReference type="SMART" id="SM00020">
    <property type="entry name" value="Tryp_SPc"/>
    <property type="match status" value="1"/>
</dbReference>
<evidence type="ECO:0000256" key="6">
    <source>
        <dbReference type="PIRNR" id="PIRNR001152"/>
    </source>
</evidence>
<evidence type="ECO:0000256" key="3">
    <source>
        <dbReference type="ARBA" id="ARBA00022729"/>
    </source>
</evidence>
<reference evidence="12 13" key="1">
    <citation type="journal article" date="2018" name="Nat. Ecol. Evol.">
        <title>Shark genomes provide insights into elasmobranch evolution and the origin of vertebrates.</title>
        <authorList>
            <person name="Hara Y"/>
            <person name="Yamaguchi K"/>
            <person name="Onimaru K"/>
            <person name="Kadota M"/>
            <person name="Koyanagi M"/>
            <person name="Keeley SD"/>
            <person name="Tatsumi K"/>
            <person name="Tanaka K"/>
            <person name="Motone F"/>
            <person name="Kageyama Y"/>
            <person name="Nozu R"/>
            <person name="Adachi N"/>
            <person name="Nishimura O"/>
            <person name="Nakagawa R"/>
            <person name="Tanegashima C"/>
            <person name="Kiyatake I"/>
            <person name="Matsumoto R"/>
            <person name="Murakumo K"/>
            <person name="Nishida K"/>
            <person name="Terakita A"/>
            <person name="Kuratani S"/>
            <person name="Sato K"/>
            <person name="Hyodo S Kuraku.S."/>
        </authorList>
    </citation>
    <scope>NUCLEOTIDE SEQUENCE [LARGE SCALE GENOMIC DNA]</scope>
</reference>
<dbReference type="CDD" id="cd00190">
    <property type="entry name" value="Tryp_SPc"/>
    <property type="match status" value="1"/>
</dbReference>
<comment type="caution">
    <text evidence="12">The sequence shown here is derived from an EMBL/GenBank/DDBJ whole genome shotgun (WGS) entry which is preliminary data.</text>
</comment>
<feature type="disulfide bond" evidence="7">
    <location>
        <begin position="323"/>
        <end position="346"/>
    </location>
</feature>
<dbReference type="FunFam" id="3.50.4.10:FF:000027">
    <property type="entry name" value="Plasminogen"/>
    <property type="match status" value="1"/>
</dbReference>
<accession>A0A401S8F4</accession>
<dbReference type="Pfam" id="PF00024">
    <property type="entry name" value="PAN_1"/>
    <property type="match status" value="1"/>
</dbReference>
<dbReference type="PROSITE" id="PS00021">
    <property type="entry name" value="KRINGLE_1"/>
    <property type="match status" value="5"/>
</dbReference>
<comment type="caution">
    <text evidence="7">Lacks conserved residue(s) required for the propagation of feature annotation.</text>
</comment>
<keyword evidence="1 6" id="KW-0721">Serine protease homolog</keyword>
<dbReference type="FunFam" id="2.40.20.10:FF:000004">
    <property type="entry name" value="Hepatocyte growth factor"/>
    <property type="match status" value="1"/>
</dbReference>
<dbReference type="InterPro" id="IPR001314">
    <property type="entry name" value="Peptidase_S1A"/>
</dbReference>
<dbReference type="InterPro" id="IPR018056">
    <property type="entry name" value="Kringle_CS"/>
</dbReference>
<dbReference type="Proteomes" id="UP000287033">
    <property type="component" value="Unassembled WGS sequence"/>
</dbReference>
<feature type="signal peptide" evidence="8">
    <location>
        <begin position="1"/>
        <end position="18"/>
    </location>
</feature>
<dbReference type="Pfam" id="PF00051">
    <property type="entry name" value="Kringle"/>
    <property type="match status" value="5"/>
</dbReference>
<dbReference type="PANTHER" id="PTHR24261">
    <property type="entry name" value="PLASMINOGEN-RELATED"/>
    <property type="match status" value="1"/>
</dbReference>
<dbReference type="InterPro" id="IPR009003">
    <property type="entry name" value="Peptidase_S1_PA"/>
</dbReference>
<feature type="domain" description="Kringle" evidence="9">
    <location>
        <begin position="273"/>
        <end position="351"/>
    </location>
</feature>
<evidence type="ECO:0000259" key="10">
    <source>
        <dbReference type="PROSITE" id="PS50240"/>
    </source>
</evidence>
<feature type="disulfide bond" evidence="7">
    <location>
        <begin position="274"/>
        <end position="351"/>
    </location>
</feature>
<keyword evidence="5 7" id="KW-1015">Disulfide bond</keyword>
<dbReference type="InterPro" id="IPR003609">
    <property type="entry name" value="Pan_app"/>
</dbReference>
<dbReference type="InterPro" id="IPR001254">
    <property type="entry name" value="Trypsin_dom"/>
</dbReference>
<feature type="disulfide bond" evidence="7">
    <location>
        <begin position="388"/>
        <end position="427"/>
    </location>
</feature>
<feature type="disulfide bond" evidence="7">
    <location>
        <begin position="205"/>
        <end position="244"/>
    </location>
</feature>
<dbReference type="InterPro" id="IPR013806">
    <property type="entry name" value="Kringle-like"/>
</dbReference>
<dbReference type="GO" id="GO:0004252">
    <property type="term" value="F:serine-type endopeptidase activity"/>
    <property type="evidence" value="ECO:0007669"/>
    <property type="project" value="InterPro"/>
</dbReference>
<organism evidence="12 13">
    <name type="scientific">Chiloscyllium punctatum</name>
    <name type="common">Brownbanded bambooshark</name>
    <name type="synonym">Hemiscyllium punctatum</name>
    <dbReference type="NCBI Taxonomy" id="137246"/>
    <lineage>
        <taxon>Eukaryota</taxon>
        <taxon>Metazoa</taxon>
        <taxon>Chordata</taxon>
        <taxon>Craniata</taxon>
        <taxon>Vertebrata</taxon>
        <taxon>Chondrichthyes</taxon>
        <taxon>Elasmobranchii</taxon>
        <taxon>Galeomorphii</taxon>
        <taxon>Galeoidea</taxon>
        <taxon>Orectolobiformes</taxon>
        <taxon>Hemiscylliidae</taxon>
        <taxon>Chiloscyllium</taxon>
    </lineage>
</organism>
<dbReference type="PROSITE" id="PS50240">
    <property type="entry name" value="TRYPSIN_DOM"/>
    <property type="match status" value="1"/>
</dbReference>
<evidence type="ECO:0000313" key="13">
    <source>
        <dbReference type="Proteomes" id="UP000287033"/>
    </source>
</evidence>
<dbReference type="PIRSF" id="PIRSF001152">
    <property type="entry name" value="HGF_MST1"/>
    <property type="match status" value="1"/>
</dbReference>
<dbReference type="Gene3D" id="2.40.20.10">
    <property type="entry name" value="Plasminogen Kringle 4"/>
    <property type="match status" value="5"/>
</dbReference>
<dbReference type="SUPFAM" id="SSF57414">
    <property type="entry name" value="Hairpin loop containing domain-like"/>
    <property type="match status" value="1"/>
</dbReference>
<dbReference type="SMART" id="SM00130">
    <property type="entry name" value="KR"/>
    <property type="match status" value="5"/>
</dbReference>
<keyword evidence="3 8" id="KW-0732">Signal</keyword>
<dbReference type="InterPro" id="IPR043504">
    <property type="entry name" value="Peptidase_S1_PA_chymotrypsin"/>
</dbReference>
<dbReference type="SUPFAM" id="SSF50494">
    <property type="entry name" value="Trypsin-like serine proteases"/>
    <property type="match status" value="1"/>
</dbReference>
<evidence type="ECO:0000259" key="11">
    <source>
        <dbReference type="PROSITE" id="PS50948"/>
    </source>
</evidence>
<feature type="domain" description="Kringle" evidence="9">
    <location>
        <begin position="183"/>
        <end position="261"/>
    </location>
</feature>
<evidence type="ECO:0000259" key="9">
    <source>
        <dbReference type="PROSITE" id="PS50070"/>
    </source>
</evidence>
<dbReference type="PANTHER" id="PTHR24261:SF13">
    <property type="entry name" value="PLASMINOGEN"/>
    <property type="match status" value="1"/>
</dbReference>
<dbReference type="PRINTS" id="PR00722">
    <property type="entry name" value="CHYMOTRYPSIN"/>
</dbReference>
<sequence length="716" mass="81512">MLISTGLLFLSFLCFVRSNILTEYVKTQGAWIYSARESKYPAVNVEKCAQKCNSESQFLCRAFLFTQKNQECITTADNSHTQSVVRKPNVILYEKQAFLLECKFGNGETYRGTATKTISNRTCQRWDRNTPHIPNYTPENSPHADLEENYCRNPDNDFTGPWCYTQDVNKRWEYCLIPNCEEECMFCSGEKYRGKISQTEDGTACQRWDSQTPHLHGYSPSIFPDKYLEENYCRNPDGEPRPWCFTTDIQKRWAFCNIPRCDEEPPPVEEETNCYTGKGQKYRGTERTTVSGRICQRWDTQTPHVHSRTPENYPCKGLEHNYCRNPDNEKEPWCYTTDPDTRWEYCQARKCGLQPAVPTYEGGPTDCFTENGYDYRGTTSVTVSGRRCQEWDYPEPHNHSKTPHNYPEAGLVGNYCRNPDNDRAPWCFTTDPTVRWEYCRISKCQTAPPQSPTIIPSRAPNTQTDCQSGIGETYRGTISTTASGRTCQNWSAMTPHKHHNFTPETHPNAGLDGNYCRNPDGDLNGPWCFTTDPKKQFDYCDDIPICGTLIDINWVLTAKHCIEKNPMPSYYKVYIGIHRESASELSRQIINIDKIVIEPNRNDIALLKLQRSAVLSDKVSLICLPTKGYIVSSGAECYVTGWGDTQGTGGSGFLKEAGFPVIDNKVCNRPEYLNGRVKSSELCAGNIEGAVDSCQLNTDIKTEKPDISSPRSSQGW</sequence>
<proteinExistence type="inferred from homology"/>
<dbReference type="InterPro" id="IPR050759">
    <property type="entry name" value="Serine_protease_kringle"/>
</dbReference>
<gene>
    <name evidence="12" type="ORF">chiPu_0005081</name>
</gene>
<dbReference type="PROSITE" id="PS50948">
    <property type="entry name" value="PAN"/>
    <property type="match status" value="1"/>
</dbReference>
<dbReference type="GO" id="GO:0005102">
    <property type="term" value="F:signaling receptor binding"/>
    <property type="evidence" value="ECO:0007669"/>
    <property type="project" value="TreeGrafter"/>
</dbReference>
<evidence type="ECO:0000256" key="8">
    <source>
        <dbReference type="SAM" id="SignalP"/>
    </source>
</evidence>
<feature type="domain" description="Apple" evidence="11">
    <location>
        <begin position="14"/>
        <end position="97"/>
    </location>
</feature>
<dbReference type="OrthoDB" id="41905at2759"/>
<dbReference type="STRING" id="137246.A0A401S8F4"/>